<dbReference type="GO" id="GO:0006228">
    <property type="term" value="P:UTP biosynthetic process"/>
    <property type="evidence" value="ECO:0007669"/>
    <property type="project" value="InterPro"/>
</dbReference>
<dbReference type="PANTHER" id="PTHR11349">
    <property type="entry name" value="NUCLEOSIDE DIPHOSPHATE KINASE"/>
    <property type="match status" value="1"/>
</dbReference>
<evidence type="ECO:0000256" key="4">
    <source>
        <dbReference type="ARBA" id="ARBA00022679"/>
    </source>
</evidence>
<evidence type="ECO:0000256" key="2">
    <source>
        <dbReference type="ARBA" id="ARBA00008142"/>
    </source>
</evidence>
<evidence type="ECO:0000256" key="3">
    <source>
        <dbReference type="ARBA" id="ARBA00012966"/>
    </source>
</evidence>
<evidence type="ECO:0000256" key="6">
    <source>
        <dbReference type="PROSITE-ProRule" id="PRU00706"/>
    </source>
</evidence>
<name>A0A8C6FEQ5_MONMO</name>
<evidence type="ECO:0000259" key="7">
    <source>
        <dbReference type="Pfam" id="PF00334"/>
    </source>
</evidence>
<dbReference type="Ensembl" id="ENSMMNT00015033360.1">
    <property type="protein sequence ID" value="ENSMMNP00015030369.1"/>
    <property type="gene ID" value="ENSMMNG00015022107.1"/>
</dbReference>
<dbReference type="Pfam" id="PF00334">
    <property type="entry name" value="NDK"/>
    <property type="match status" value="1"/>
</dbReference>
<keyword evidence="5" id="KW-0418">Kinase</keyword>
<evidence type="ECO:0000256" key="5">
    <source>
        <dbReference type="ARBA" id="ARBA00022777"/>
    </source>
</evidence>
<reference evidence="8" key="2">
    <citation type="submission" date="2025-09" db="UniProtKB">
        <authorList>
            <consortium name="Ensembl"/>
        </authorList>
    </citation>
    <scope>IDENTIFICATION</scope>
</reference>
<comment type="caution">
    <text evidence="6">Lacks conserved residue(s) required for the propagation of feature annotation.</text>
</comment>
<dbReference type="GO" id="GO:0006241">
    <property type="term" value="P:CTP biosynthetic process"/>
    <property type="evidence" value="ECO:0007669"/>
    <property type="project" value="InterPro"/>
</dbReference>
<evidence type="ECO:0000313" key="8">
    <source>
        <dbReference type="Ensembl" id="ENSMMNP00015030369.1"/>
    </source>
</evidence>
<protein>
    <recommendedName>
        <fullName evidence="3">nucleoside-diphosphate kinase</fullName>
        <ecNumber evidence="3">2.7.4.6</ecNumber>
    </recommendedName>
</protein>
<keyword evidence="4" id="KW-0808">Transferase</keyword>
<feature type="domain" description="Nucleoside diphosphate kinase-like" evidence="7">
    <location>
        <begin position="1"/>
        <end position="71"/>
    </location>
</feature>
<dbReference type="InterPro" id="IPR001564">
    <property type="entry name" value="Nucleoside_diP_kinase"/>
</dbReference>
<dbReference type="PROSITE" id="PS51374">
    <property type="entry name" value="NDPK_LIKE"/>
    <property type="match status" value="1"/>
</dbReference>
<dbReference type="InterPro" id="IPR034907">
    <property type="entry name" value="NDK-like_dom"/>
</dbReference>
<dbReference type="GeneTree" id="ENSGT00940000160286"/>
<dbReference type="GO" id="GO:0006183">
    <property type="term" value="P:GTP biosynthetic process"/>
    <property type="evidence" value="ECO:0007669"/>
    <property type="project" value="InterPro"/>
</dbReference>
<dbReference type="EC" id="2.7.4.6" evidence="3"/>
<accession>A0A8C6FEQ5</accession>
<evidence type="ECO:0000256" key="1">
    <source>
        <dbReference type="ARBA" id="ARBA00001946"/>
    </source>
</evidence>
<sequence>MSSGPMAAMVWEGPSVVHTSRAMIQHTNLAEAAPSPIWRDYGVYISRTTTPSSHSVEGAQREIQLRFQSSELGCWANCAAEGPK</sequence>
<comment type="similarity">
    <text evidence="2 6">Belongs to the NDK family.</text>
</comment>
<dbReference type="Proteomes" id="UP000694561">
    <property type="component" value="Unplaced"/>
</dbReference>
<proteinExistence type="inferred from homology"/>
<reference evidence="8" key="1">
    <citation type="submission" date="2025-08" db="UniProtKB">
        <authorList>
            <consortium name="Ensembl"/>
        </authorList>
    </citation>
    <scope>IDENTIFICATION</scope>
</reference>
<dbReference type="PRINTS" id="PR01243">
    <property type="entry name" value="NUCDPKINASE"/>
</dbReference>
<comment type="cofactor">
    <cofactor evidence="1">
        <name>Mg(2+)</name>
        <dbReference type="ChEBI" id="CHEBI:18420"/>
    </cofactor>
</comment>
<dbReference type="SUPFAM" id="SSF54919">
    <property type="entry name" value="Nucleoside diphosphate kinase, NDK"/>
    <property type="match status" value="1"/>
</dbReference>
<keyword evidence="9" id="KW-1185">Reference proteome</keyword>
<organism evidence="8 9">
    <name type="scientific">Monodon monoceros</name>
    <name type="common">Narwhal</name>
    <name type="synonym">Ceratodon monodon</name>
    <dbReference type="NCBI Taxonomy" id="40151"/>
    <lineage>
        <taxon>Eukaryota</taxon>
        <taxon>Metazoa</taxon>
        <taxon>Chordata</taxon>
        <taxon>Craniata</taxon>
        <taxon>Vertebrata</taxon>
        <taxon>Euteleostomi</taxon>
        <taxon>Mammalia</taxon>
        <taxon>Eutheria</taxon>
        <taxon>Laurasiatheria</taxon>
        <taxon>Artiodactyla</taxon>
        <taxon>Whippomorpha</taxon>
        <taxon>Cetacea</taxon>
        <taxon>Odontoceti</taxon>
        <taxon>Monodontidae</taxon>
        <taxon>Monodon</taxon>
    </lineage>
</organism>
<dbReference type="GO" id="GO:0004550">
    <property type="term" value="F:nucleoside diphosphate kinase activity"/>
    <property type="evidence" value="ECO:0007669"/>
    <property type="project" value="UniProtKB-EC"/>
</dbReference>
<evidence type="ECO:0000313" key="9">
    <source>
        <dbReference type="Proteomes" id="UP000694561"/>
    </source>
</evidence>
<dbReference type="Gene3D" id="3.30.70.141">
    <property type="entry name" value="Nucleoside diphosphate kinase-like domain"/>
    <property type="match status" value="1"/>
</dbReference>
<dbReference type="AlphaFoldDB" id="A0A8C6FEQ5"/>
<dbReference type="InterPro" id="IPR036850">
    <property type="entry name" value="NDK-like_dom_sf"/>
</dbReference>